<name>A0A8J3DAB9_9BACT</name>
<organism evidence="3 4">
    <name type="scientific">Persicitalea jodogahamensis</name>
    <dbReference type="NCBI Taxonomy" id="402147"/>
    <lineage>
        <taxon>Bacteria</taxon>
        <taxon>Pseudomonadati</taxon>
        <taxon>Bacteroidota</taxon>
        <taxon>Cytophagia</taxon>
        <taxon>Cytophagales</taxon>
        <taxon>Spirosomataceae</taxon>
        <taxon>Persicitalea</taxon>
    </lineage>
</organism>
<accession>A0A8J3DAB9</accession>
<gene>
    <name evidence="3" type="ORF">GCM10007390_32060</name>
</gene>
<feature type="domain" description="Glycosyl transferase family 1" evidence="1">
    <location>
        <begin position="209"/>
        <end position="374"/>
    </location>
</feature>
<keyword evidence="4" id="KW-1185">Reference proteome</keyword>
<evidence type="ECO:0000313" key="3">
    <source>
        <dbReference type="EMBL" id="GHB75812.1"/>
    </source>
</evidence>
<dbReference type="Gene3D" id="3.40.50.2000">
    <property type="entry name" value="Glycogen Phosphorylase B"/>
    <property type="match status" value="2"/>
</dbReference>
<dbReference type="GO" id="GO:0016757">
    <property type="term" value="F:glycosyltransferase activity"/>
    <property type="evidence" value="ECO:0007669"/>
    <property type="project" value="InterPro"/>
</dbReference>
<dbReference type="Proteomes" id="UP000598271">
    <property type="component" value="Unassembled WGS sequence"/>
</dbReference>
<evidence type="ECO:0000259" key="1">
    <source>
        <dbReference type="Pfam" id="PF00534"/>
    </source>
</evidence>
<proteinExistence type="predicted"/>
<dbReference type="CDD" id="cd03801">
    <property type="entry name" value="GT4_PimA-like"/>
    <property type="match status" value="1"/>
</dbReference>
<dbReference type="EMBL" id="BMXF01000003">
    <property type="protein sequence ID" value="GHB75812.1"/>
    <property type="molecule type" value="Genomic_DNA"/>
</dbReference>
<comment type="caution">
    <text evidence="3">The sequence shown here is derived from an EMBL/GenBank/DDBJ whole genome shotgun (WGS) entry which is preliminary data.</text>
</comment>
<protein>
    <recommendedName>
        <fullName evidence="5">Glycosyltransferase</fullName>
    </recommendedName>
</protein>
<dbReference type="SUPFAM" id="SSF53756">
    <property type="entry name" value="UDP-Glycosyltransferase/glycogen phosphorylase"/>
    <property type="match status" value="1"/>
</dbReference>
<sequence length="418" mass="46695">MPNQSFVSLQKVLFISHDANRAGSQLLLLQLVGLLKDKGIPTHLLLCEDGDLVAEFEQVTSVTLVKPIPQHSFLQRLLGVVLKGRRSSVHENPDFSRVKAELMAQNFGLVFVNSVANAEFYHKNLEYLHHLPAVLFAHELQMSVATYSEPESLKFLLARCRHLIAVSKAVAHFYVKEYHFPPGKVSTFTLINTLDIRQRIASVDPKILQQELNLPDDAIVIGGCGNAEWRKGNDIFNLVAREVIERLPEKPIYFVWVGAGDSQPFYELIKFDIERFGLADRIRLIPPTPRALDIMTRFDLFLLSSREDPYPLVVLEAALLQKPIVCFDQAGGAPELVESDAGEVVKYLDVHAAADAVISLIENKDLRLRKGKKAHDKVLDRHDTALSVQKVIDVIEDSTGQDTLTGQKVKSTEISPAA</sequence>
<dbReference type="Pfam" id="PF13439">
    <property type="entry name" value="Glyco_transf_4"/>
    <property type="match status" value="1"/>
</dbReference>
<dbReference type="InterPro" id="IPR028098">
    <property type="entry name" value="Glyco_trans_4-like_N"/>
</dbReference>
<dbReference type="PANTHER" id="PTHR12526">
    <property type="entry name" value="GLYCOSYLTRANSFERASE"/>
    <property type="match status" value="1"/>
</dbReference>
<feature type="domain" description="Glycosyltransferase subfamily 4-like N-terminal" evidence="2">
    <location>
        <begin position="26"/>
        <end position="186"/>
    </location>
</feature>
<dbReference type="InterPro" id="IPR001296">
    <property type="entry name" value="Glyco_trans_1"/>
</dbReference>
<reference evidence="3 4" key="1">
    <citation type="journal article" date="2014" name="Int. J. Syst. Evol. Microbiol.">
        <title>Complete genome sequence of Corynebacterium casei LMG S-19264T (=DSM 44701T), isolated from a smear-ripened cheese.</title>
        <authorList>
            <consortium name="US DOE Joint Genome Institute (JGI-PGF)"/>
            <person name="Walter F."/>
            <person name="Albersmeier A."/>
            <person name="Kalinowski J."/>
            <person name="Ruckert C."/>
        </authorList>
    </citation>
    <scope>NUCLEOTIDE SEQUENCE [LARGE SCALE GENOMIC DNA]</scope>
    <source>
        <strain evidence="3 4">KCTC 12866</strain>
    </source>
</reference>
<evidence type="ECO:0000259" key="2">
    <source>
        <dbReference type="Pfam" id="PF13439"/>
    </source>
</evidence>
<evidence type="ECO:0008006" key="5">
    <source>
        <dbReference type="Google" id="ProtNLM"/>
    </source>
</evidence>
<dbReference type="AlphaFoldDB" id="A0A8J3DAB9"/>
<evidence type="ECO:0000313" key="4">
    <source>
        <dbReference type="Proteomes" id="UP000598271"/>
    </source>
</evidence>
<dbReference type="Pfam" id="PF00534">
    <property type="entry name" value="Glycos_transf_1"/>
    <property type="match status" value="1"/>
</dbReference>